<reference evidence="10" key="1">
    <citation type="submission" date="2016-10" db="EMBL/GenBank/DDBJ databases">
        <authorList>
            <person name="Varghese N."/>
            <person name="Submissions S."/>
        </authorList>
    </citation>
    <scope>NUCLEOTIDE SEQUENCE [LARGE SCALE GENOMIC DNA]</scope>
    <source>
        <strain evidence="10">DSM 123</strain>
    </source>
</reference>
<dbReference type="SFLD" id="SFLDG01123">
    <property type="entry name" value="methyltransferase_(Class_B)"/>
    <property type="match status" value="1"/>
</dbReference>
<name>A0A1H8QKD8_9BRAD</name>
<feature type="domain" description="Radical SAM core" evidence="8">
    <location>
        <begin position="201"/>
        <end position="431"/>
    </location>
</feature>
<evidence type="ECO:0000256" key="2">
    <source>
        <dbReference type="ARBA" id="ARBA00022603"/>
    </source>
</evidence>
<dbReference type="InterPro" id="IPR007197">
    <property type="entry name" value="rSAM"/>
</dbReference>
<evidence type="ECO:0000256" key="3">
    <source>
        <dbReference type="ARBA" id="ARBA00022679"/>
    </source>
</evidence>
<dbReference type="GO" id="GO:0051539">
    <property type="term" value="F:4 iron, 4 sulfur cluster binding"/>
    <property type="evidence" value="ECO:0007669"/>
    <property type="project" value="UniProtKB-KW"/>
</dbReference>
<dbReference type="InterPro" id="IPR006638">
    <property type="entry name" value="Elp3/MiaA/NifB-like_rSAM"/>
</dbReference>
<evidence type="ECO:0000256" key="7">
    <source>
        <dbReference type="ARBA" id="ARBA00023014"/>
    </source>
</evidence>
<dbReference type="GO" id="GO:0003824">
    <property type="term" value="F:catalytic activity"/>
    <property type="evidence" value="ECO:0007669"/>
    <property type="project" value="InterPro"/>
</dbReference>
<dbReference type="RefSeq" id="WP_092682801.1">
    <property type="nucleotide sequence ID" value="NZ_FODT01000003.1"/>
</dbReference>
<dbReference type="InterPro" id="IPR058240">
    <property type="entry name" value="rSAM_sf"/>
</dbReference>
<sequence length="592" mass="66390">MSIAEDRPKRRRFQLLLIKPSHYGDDGYVIRWWRAMIPSNSLASLYGIAQESAARQVLGPDVEIDIEAIDEFNTRIDIPKLLKRLAAHGNFGMVGLIGVQSNQYPRALDIARPFRAAGVQVVIGGFHVSGCLSMLDGQAVDLDACRDLGVSIFAGEAEGRIDRLLQDAAKGSLQPLYNYLDDLPGIEGTPVPFLPLANVKRTLGLSTSFDAGRGCPYQCSFCTIINVQGRKSRYRTPDDVEALVRANWKQGVSKFFITDDNFARNKDWEAILDRLIWLKEEQGIPLGLLIQVDTLCHKIPNFIEKAKRAGVTRVFLGLESINPETLLLANKRQNKITEYRAMLLAWKAQGIITLAGYILGFPADTPESILADIDIIKRELPIDILEFFCLTPLPGSEDHQKLWKAGIAMDADLNRYDIEHVCTAHQKMSQQAWEDVYQQVWRHYYSPAHIETLLRRAAKTGIKLDSMVKLLLTFSLAVSLENVHPLQSGVFRLRHPSERRPGLPRENAIAFWPRLAFELAHKTTVILSTAWGLSKVAFRVARDPKRYDYTDAALTPVSDEDESELEMFTHTAAAKQAVAHRNKVLNLTRGAA</sequence>
<dbReference type="EMBL" id="FODT01000003">
    <property type="protein sequence ID" value="SEO54652.1"/>
    <property type="molecule type" value="Genomic_DNA"/>
</dbReference>
<evidence type="ECO:0000313" key="10">
    <source>
        <dbReference type="Proteomes" id="UP000199615"/>
    </source>
</evidence>
<dbReference type="GO" id="GO:0005829">
    <property type="term" value="C:cytosol"/>
    <property type="evidence" value="ECO:0007669"/>
    <property type="project" value="TreeGrafter"/>
</dbReference>
<dbReference type="InterPro" id="IPR023404">
    <property type="entry name" value="rSAM_horseshoe"/>
</dbReference>
<dbReference type="GO" id="GO:0046872">
    <property type="term" value="F:metal ion binding"/>
    <property type="evidence" value="ECO:0007669"/>
    <property type="project" value="UniProtKB-KW"/>
</dbReference>
<keyword evidence="3" id="KW-0808">Transferase</keyword>
<evidence type="ECO:0000256" key="1">
    <source>
        <dbReference type="ARBA" id="ARBA00001966"/>
    </source>
</evidence>
<keyword evidence="7" id="KW-0411">Iron-sulfur</keyword>
<organism evidence="9 10">
    <name type="scientific">Rhodopseudomonas pseudopalustris</name>
    <dbReference type="NCBI Taxonomy" id="1513892"/>
    <lineage>
        <taxon>Bacteria</taxon>
        <taxon>Pseudomonadati</taxon>
        <taxon>Pseudomonadota</taxon>
        <taxon>Alphaproteobacteria</taxon>
        <taxon>Hyphomicrobiales</taxon>
        <taxon>Nitrobacteraceae</taxon>
        <taxon>Rhodopseudomonas</taxon>
    </lineage>
</organism>
<comment type="cofactor">
    <cofactor evidence="1">
        <name>[4Fe-4S] cluster</name>
        <dbReference type="ChEBI" id="CHEBI:49883"/>
    </cofactor>
</comment>
<keyword evidence="2" id="KW-0489">Methyltransferase</keyword>
<evidence type="ECO:0000256" key="5">
    <source>
        <dbReference type="ARBA" id="ARBA00022723"/>
    </source>
</evidence>
<evidence type="ECO:0000313" key="9">
    <source>
        <dbReference type="EMBL" id="SEO54652.1"/>
    </source>
</evidence>
<dbReference type="OrthoDB" id="9801424at2"/>
<keyword evidence="6" id="KW-0408">Iron</keyword>
<dbReference type="SUPFAM" id="SSF102114">
    <property type="entry name" value="Radical SAM enzymes"/>
    <property type="match status" value="1"/>
</dbReference>
<dbReference type="PANTHER" id="PTHR43409:SF7">
    <property type="entry name" value="BLL1977 PROTEIN"/>
    <property type="match status" value="1"/>
</dbReference>
<dbReference type="Gene3D" id="3.80.30.20">
    <property type="entry name" value="tm_1862 like domain"/>
    <property type="match status" value="1"/>
</dbReference>
<dbReference type="Proteomes" id="UP000199615">
    <property type="component" value="Unassembled WGS sequence"/>
</dbReference>
<keyword evidence="4" id="KW-0949">S-adenosyl-L-methionine</keyword>
<dbReference type="SFLD" id="SFLDG01082">
    <property type="entry name" value="B12-binding_domain_containing"/>
    <property type="match status" value="1"/>
</dbReference>
<dbReference type="CDD" id="cd01335">
    <property type="entry name" value="Radical_SAM"/>
    <property type="match status" value="1"/>
</dbReference>
<protein>
    <submittedName>
        <fullName evidence="9">Radical SAM superfamily enzyme YgiQ, UPF0313 family</fullName>
    </submittedName>
</protein>
<dbReference type="SMART" id="SM00729">
    <property type="entry name" value="Elp3"/>
    <property type="match status" value="1"/>
</dbReference>
<dbReference type="PROSITE" id="PS51918">
    <property type="entry name" value="RADICAL_SAM"/>
    <property type="match status" value="1"/>
</dbReference>
<dbReference type="SFLD" id="SFLDS00029">
    <property type="entry name" value="Radical_SAM"/>
    <property type="match status" value="1"/>
</dbReference>
<dbReference type="AlphaFoldDB" id="A0A1H8QKD8"/>
<evidence type="ECO:0000256" key="4">
    <source>
        <dbReference type="ARBA" id="ARBA00022691"/>
    </source>
</evidence>
<accession>A0A1H8QKD8</accession>
<proteinExistence type="predicted"/>
<gene>
    <name evidence="9" type="ORF">SAMN05444123_103253</name>
</gene>
<keyword evidence="5" id="KW-0479">Metal-binding</keyword>
<keyword evidence="10" id="KW-1185">Reference proteome</keyword>
<dbReference type="Pfam" id="PF04055">
    <property type="entry name" value="Radical_SAM"/>
    <property type="match status" value="1"/>
</dbReference>
<dbReference type="InterPro" id="IPR051198">
    <property type="entry name" value="BchE-like"/>
</dbReference>
<dbReference type="PANTHER" id="PTHR43409">
    <property type="entry name" value="ANAEROBIC MAGNESIUM-PROTOPORPHYRIN IX MONOMETHYL ESTER CYCLASE-RELATED"/>
    <property type="match status" value="1"/>
</dbReference>
<evidence type="ECO:0000256" key="6">
    <source>
        <dbReference type="ARBA" id="ARBA00023004"/>
    </source>
</evidence>
<dbReference type="InterPro" id="IPR034466">
    <property type="entry name" value="Methyltransferase_Class_B"/>
</dbReference>
<evidence type="ECO:0000259" key="8">
    <source>
        <dbReference type="PROSITE" id="PS51918"/>
    </source>
</evidence>